<dbReference type="AlphaFoldDB" id="A0A843XDL2"/>
<dbReference type="Proteomes" id="UP000652761">
    <property type="component" value="Unassembled WGS sequence"/>
</dbReference>
<name>A0A843XDL2_COLES</name>
<protein>
    <submittedName>
        <fullName evidence="1">Uncharacterized protein</fullName>
    </submittedName>
</protein>
<proteinExistence type="predicted"/>
<evidence type="ECO:0000313" key="2">
    <source>
        <dbReference type="Proteomes" id="UP000652761"/>
    </source>
</evidence>
<gene>
    <name evidence="1" type="ORF">Taro_050309</name>
</gene>
<comment type="caution">
    <text evidence="1">The sequence shown here is derived from an EMBL/GenBank/DDBJ whole genome shotgun (WGS) entry which is preliminary data.</text>
</comment>
<reference evidence="1" key="1">
    <citation type="submission" date="2017-07" db="EMBL/GenBank/DDBJ databases">
        <title>Taro Niue Genome Assembly and Annotation.</title>
        <authorList>
            <person name="Atibalentja N."/>
            <person name="Keating K."/>
            <person name="Fields C.J."/>
        </authorList>
    </citation>
    <scope>NUCLEOTIDE SEQUENCE</scope>
    <source>
        <strain evidence="1">Niue_2</strain>
        <tissue evidence="1">Leaf</tissue>
    </source>
</reference>
<evidence type="ECO:0000313" key="1">
    <source>
        <dbReference type="EMBL" id="MQM17340.1"/>
    </source>
</evidence>
<accession>A0A843XDL2</accession>
<keyword evidence="2" id="KW-1185">Reference proteome</keyword>
<sequence length="303" mass="32921">MVCGRPRIEDLVSLPLCWCRDCLALRDIRGGVGLLEHDLIATRLAIVIRLSRRASWSRQNYCCGVFLGRDRVAVATPCPVATRSVAVPFPIVMVSRRPWGSRQYLLTEGDTFVAVSWTPVLVSLLRVAQGYERARTRASGGFCFGVLLVSWSRSWVPIRSGTGVCSFPTSRYVRGPGWFCLWAFDLVEALFARLTPLLPSARGSSSRELGVGRVAEAAGMPLKDCTFLLIPCCPVAADEVPTAGQGTGTGVAAACTELADAAAGLAPWGNPSRSGSSCRYYPSLRKRKSRYRGFRRATGKART</sequence>
<organism evidence="1 2">
    <name type="scientific">Colocasia esculenta</name>
    <name type="common">Wild taro</name>
    <name type="synonym">Arum esculentum</name>
    <dbReference type="NCBI Taxonomy" id="4460"/>
    <lineage>
        <taxon>Eukaryota</taxon>
        <taxon>Viridiplantae</taxon>
        <taxon>Streptophyta</taxon>
        <taxon>Embryophyta</taxon>
        <taxon>Tracheophyta</taxon>
        <taxon>Spermatophyta</taxon>
        <taxon>Magnoliopsida</taxon>
        <taxon>Liliopsida</taxon>
        <taxon>Araceae</taxon>
        <taxon>Aroideae</taxon>
        <taxon>Colocasieae</taxon>
        <taxon>Colocasia</taxon>
    </lineage>
</organism>
<dbReference type="EMBL" id="NMUH01007480">
    <property type="protein sequence ID" value="MQM17340.1"/>
    <property type="molecule type" value="Genomic_DNA"/>
</dbReference>